<gene>
    <name evidence="11" type="ordered locus">Plabr_1247</name>
</gene>
<protein>
    <submittedName>
        <fullName evidence="11">Monosaccharide ABC transporter ATP-binding protein, CUT2 family</fullName>
        <ecNumber evidence="11">3.6.3.17</ecNumber>
    </submittedName>
</protein>
<keyword evidence="9" id="KW-0472">Membrane</keyword>
<dbReference type="GO" id="GO:0005886">
    <property type="term" value="C:plasma membrane"/>
    <property type="evidence" value="ECO:0007669"/>
    <property type="project" value="UniProtKB-SubCell"/>
</dbReference>
<evidence type="ECO:0000256" key="5">
    <source>
        <dbReference type="ARBA" id="ARBA00022737"/>
    </source>
</evidence>
<dbReference type="AlphaFoldDB" id="F0SMP1"/>
<keyword evidence="8" id="KW-1278">Translocase</keyword>
<evidence type="ECO:0000313" key="11">
    <source>
        <dbReference type="EMBL" id="ADY58860.1"/>
    </source>
</evidence>
<dbReference type="GO" id="GO:0016887">
    <property type="term" value="F:ATP hydrolysis activity"/>
    <property type="evidence" value="ECO:0007669"/>
    <property type="project" value="InterPro"/>
</dbReference>
<keyword evidence="7 11" id="KW-0067">ATP-binding</keyword>
<dbReference type="PANTHER" id="PTHR43790:SF3">
    <property type="entry name" value="D-ALLOSE IMPORT ATP-BINDING PROTEIN ALSA-RELATED"/>
    <property type="match status" value="1"/>
</dbReference>
<comment type="subcellular location">
    <subcellularLocation>
        <location evidence="1">Cell membrane</location>
        <topology evidence="1">Peripheral membrane protein</topology>
    </subcellularLocation>
</comment>
<evidence type="ECO:0000256" key="9">
    <source>
        <dbReference type="ARBA" id="ARBA00023136"/>
    </source>
</evidence>
<keyword evidence="2" id="KW-0813">Transport</keyword>
<evidence type="ECO:0000256" key="4">
    <source>
        <dbReference type="ARBA" id="ARBA00022597"/>
    </source>
</evidence>
<dbReference type="InterPro" id="IPR003439">
    <property type="entry name" value="ABC_transporter-like_ATP-bd"/>
</dbReference>
<dbReference type="GO" id="GO:0005524">
    <property type="term" value="F:ATP binding"/>
    <property type="evidence" value="ECO:0007669"/>
    <property type="project" value="UniProtKB-KW"/>
</dbReference>
<evidence type="ECO:0000256" key="1">
    <source>
        <dbReference type="ARBA" id="ARBA00004202"/>
    </source>
</evidence>
<dbReference type="Gene3D" id="3.40.50.300">
    <property type="entry name" value="P-loop containing nucleotide triphosphate hydrolases"/>
    <property type="match status" value="2"/>
</dbReference>
<dbReference type="SUPFAM" id="SSF52540">
    <property type="entry name" value="P-loop containing nucleoside triphosphate hydrolases"/>
    <property type="match status" value="2"/>
</dbReference>
<dbReference type="OrthoDB" id="9771863at2"/>
<keyword evidence="12" id="KW-1185">Reference proteome</keyword>
<accession>F0SMP1</accession>
<keyword evidence="11" id="KW-0378">Hydrolase</keyword>
<name>F0SMP1_RUBBR</name>
<dbReference type="KEGG" id="pbs:Plabr_1247"/>
<evidence type="ECO:0000256" key="3">
    <source>
        <dbReference type="ARBA" id="ARBA00022475"/>
    </source>
</evidence>
<evidence type="ECO:0000256" key="6">
    <source>
        <dbReference type="ARBA" id="ARBA00022741"/>
    </source>
</evidence>
<dbReference type="CDD" id="cd03216">
    <property type="entry name" value="ABC_Carb_Monos_I"/>
    <property type="match status" value="1"/>
</dbReference>
<dbReference type="Proteomes" id="UP000006860">
    <property type="component" value="Chromosome"/>
</dbReference>
<keyword evidence="4" id="KW-0762">Sugar transport</keyword>
<evidence type="ECO:0000259" key="10">
    <source>
        <dbReference type="PROSITE" id="PS50893"/>
    </source>
</evidence>
<dbReference type="STRING" id="756272.Plabr_1247"/>
<dbReference type="HOGENOM" id="CLU_000604_92_3_0"/>
<keyword evidence="3" id="KW-1003">Cell membrane</keyword>
<evidence type="ECO:0000313" key="12">
    <source>
        <dbReference type="Proteomes" id="UP000006860"/>
    </source>
</evidence>
<dbReference type="CDD" id="cd03215">
    <property type="entry name" value="ABC_Carb_Monos_II"/>
    <property type="match status" value="1"/>
</dbReference>
<feature type="domain" description="ABC transporter" evidence="10">
    <location>
        <begin position="13"/>
        <end position="248"/>
    </location>
</feature>
<evidence type="ECO:0000256" key="7">
    <source>
        <dbReference type="ARBA" id="ARBA00022840"/>
    </source>
</evidence>
<dbReference type="PROSITE" id="PS00211">
    <property type="entry name" value="ABC_TRANSPORTER_1"/>
    <property type="match status" value="2"/>
</dbReference>
<evidence type="ECO:0000256" key="8">
    <source>
        <dbReference type="ARBA" id="ARBA00022967"/>
    </source>
</evidence>
<dbReference type="InterPro" id="IPR017871">
    <property type="entry name" value="ABC_transporter-like_CS"/>
</dbReference>
<dbReference type="EMBL" id="CP002546">
    <property type="protein sequence ID" value="ADY58860.1"/>
    <property type="molecule type" value="Genomic_DNA"/>
</dbReference>
<sequence>MIDTQPKPPAPLLEVRGLSKQFPGVKALQNVNLTLGRGEILAVVGENGAGKSTLMKILAGVQRPDSGEILLEGQPQSFGSVDDSLDAGISLIHQELNLSDNLDVAANIFLGREPHRWGLLDRKQICNRANAHLKQVGLSVSPRQLVRHLSVGQQQLVEIAKALSTDARILIMDEPTSALSQREADNLLQVVKELKAAGVSILYISHRLAEVEELADRVTVLRDGQNAGELDRAEITHEAMVSRMVGRDVSRFYQRTSHTPGETVLRMKEVVTTTWPQHAASFELRRGEIVGLAGLVGAGRSELLRAIFGVDSRIEGTVELQGKQLPSGDARAAIRGGCGFVPEDRKEQGLILEMSVRENASLASLKTHATGGVLLNRRYEQELSAESIRSLGIRTPHAEQIVGLLSGGNQQKVVLAKWLATNPAVLFLDEPTRGIDIGAKEEIYRLLDDLAGKGLAILFASSELEEIIGMSDRVLVMHEGELTGELPRSELSEQRIMQLATGQKKG</sequence>
<dbReference type="PROSITE" id="PS50893">
    <property type="entry name" value="ABC_TRANSPORTER_2"/>
    <property type="match status" value="2"/>
</dbReference>
<keyword evidence="5" id="KW-0677">Repeat</keyword>
<dbReference type="EC" id="3.6.3.17" evidence="11"/>
<organism evidence="11 12">
    <name type="scientific">Rubinisphaera brasiliensis (strain ATCC 49424 / DSM 5305 / JCM 21570 / IAM 15109 / NBRC 103401 / IFAM 1448)</name>
    <name type="common">Planctomyces brasiliensis</name>
    <dbReference type="NCBI Taxonomy" id="756272"/>
    <lineage>
        <taxon>Bacteria</taxon>
        <taxon>Pseudomonadati</taxon>
        <taxon>Planctomycetota</taxon>
        <taxon>Planctomycetia</taxon>
        <taxon>Planctomycetales</taxon>
        <taxon>Planctomycetaceae</taxon>
        <taxon>Rubinisphaera</taxon>
    </lineage>
</organism>
<dbReference type="RefSeq" id="WP_013627593.1">
    <property type="nucleotide sequence ID" value="NC_015174.1"/>
</dbReference>
<feature type="domain" description="ABC transporter" evidence="10">
    <location>
        <begin position="259"/>
        <end position="504"/>
    </location>
</feature>
<keyword evidence="6" id="KW-0547">Nucleotide-binding</keyword>
<dbReference type="InterPro" id="IPR027417">
    <property type="entry name" value="P-loop_NTPase"/>
</dbReference>
<dbReference type="InterPro" id="IPR050107">
    <property type="entry name" value="ABC_carbohydrate_import_ATPase"/>
</dbReference>
<dbReference type="InterPro" id="IPR003593">
    <property type="entry name" value="AAA+_ATPase"/>
</dbReference>
<dbReference type="PANTHER" id="PTHR43790">
    <property type="entry name" value="CARBOHYDRATE TRANSPORT ATP-BINDING PROTEIN MG119-RELATED"/>
    <property type="match status" value="1"/>
</dbReference>
<dbReference type="eggNOG" id="COG1129">
    <property type="taxonomic scope" value="Bacteria"/>
</dbReference>
<dbReference type="Pfam" id="PF00005">
    <property type="entry name" value="ABC_tran"/>
    <property type="match status" value="2"/>
</dbReference>
<evidence type="ECO:0000256" key="2">
    <source>
        <dbReference type="ARBA" id="ARBA00022448"/>
    </source>
</evidence>
<dbReference type="SMART" id="SM00382">
    <property type="entry name" value="AAA"/>
    <property type="match status" value="2"/>
</dbReference>
<reference evidence="12" key="1">
    <citation type="submission" date="2011-02" db="EMBL/GenBank/DDBJ databases">
        <title>The complete genome of Planctomyces brasiliensis DSM 5305.</title>
        <authorList>
            <person name="Lucas S."/>
            <person name="Copeland A."/>
            <person name="Lapidus A."/>
            <person name="Bruce D."/>
            <person name="Goodwin L."/>
            <person name="Pitluck S."/>
            <person name="Kyrpides N."/>
            <person name="Mavromatis K."/>
            <person name="Pagani I."/>
            <person name="Ivanova N."/>
            <person name="Ovchinnikova G."/>
            <person name="Lu M."/>
            <person name="Detter J.C."/>
            <person name="Han C."/>
            <person name="Land M."/>
            <person name="Hauser L."/>
            <person name="Markowitz V."/>
            <person name="Cheng J.-F."/>
            <person name="Hugenholtz P."/>
            <person name="Woyke T."/>
            <person name="Wu D."/>
            <person name="Tindall B."/>
            <person name="Pomrenke H.G."/>
            <person name="Brambilla E."/>
            <person name="Klenk H.-P."/>
            <person name="Eisen J.A."/>
        </authorList>
    </citation>
    <scope>NUCLEOTIDE SEQUENCE [LARGE SCALE GENOMIC DNA]</scope>
    <source>
        <strain evidence="12">ATCC 49424 / DSM 5305 / JCM 21570 / NBRC 103401 / IFAM 1448</strain>
    </source>
</reference>
<dbReference type="FunFam" id="3.40.50.300:FF:000127">
    <property type="entry name" value="Ribose import ATP-binding protein RbsA"/>
    <property type="match status" value="1"/>
</dbReference>
<proteinExistence type="predicted"/>